<keyword evidence="4" id="KW-1185">Reference proteome</keyword>
<name>A0ABY7TP40_9SPHN</name>
<dbReference type="PANTHER" id="PTHR46797:SF1">
    <property type="entry name" value="METHYLPHOSPHONATE SYNTHASE"/>
    <property type="match status" value="1"/>
</dbReference>
<reference evidence="3 4" key="1">
    <citation type="submission" date="2023-02" db="EMBL/GenBank/DDBJ databases">
        <title>Genome sequence of Sphingomonas naphthae.</title>
        <authorList>
            <person name="Kim S."/>
            <person name="Heo J."/>
            <person name="Kwon S.-W."/>
        </authorList>
    </citation>
    <scope>NUCLEOTIDE SEQUENCE [LARGE SCALE GENOMIC DNA]</scope>
    <source>
        <strain evidence="3 4">KACC 18716</strain>
    </source>
</reference>
<dbReference type="InterPro" id="IPR001387">
    <property type="entry name" value="Cro/C1-type_HTH"/>
</dbReference>
<dbReference type="InterPro" id="IPR010982">
    <property type="entry name" value="Lambda_DNA-bd_dom_sf"/>
</dbReference>
<evidence type="ECO:0000313" key="3">
    <source>
        <dbReference type="EMBL" id="WCT73964.1"/>
    </source>
</evidence>
<dbReference type="PROSITE" id="PS50943">
    <property type="entry name" value="HTH_CROC1"/>
    <property type="match status" value="1"/>
</dbReference>
<dbReference type="SUPFAM" id="SSF47413">
    <property type="entry name" value="lambda repressor-like DNA-binding domains"/>
    <property type="match status" value="1"/>
</dbReference>
<organism evidence="3 4">
    <name type="scientific">Sphingomonas naphthae</name>
    <dbReference type="NCBI Taxonomy" id="1813468"/>
    <lineage>
        <taxon>Bacteria</taxon>
        <taxon>Pseudomonadati</taxon>
        <taxon>Pseudomonadota</taxon>
        <taxon>Alphaproteobacteria</taxon>
        <taxon>Sphingomonadales</taxon>
        <taxon>Sphingomonadaceae</taxon>
        <taxon>Sphingomonas</taxon>
    </lineage>
</organism>
<dbReference type="Pfam" id="PF01381">
    <property type="entry name" value="HTH_3"/>
    <property type="match status" value="1"/>
</dbReference>
<gene>
    <name evidence="3" type="ORF">PQ455_01645</name>
</gene>
<evidence type="ECO:0000256" key="1">
    <source>
        <dbReference type="ARBA" id="ARBA00023125"/>
    </source>
</evidence>
<dbReference type="RefSeq" id="WP_273688627.1">
    <property type="nucleotide sequence ID" value="NZ_CP117411.1"/>
</dbReference>
<evidence type="ECO:0000313" key="4">
    <source>
        <dbReference type="Proteomes" id="UP001220395"/>
    </source>
</evidence>
<dbReference type="PANTHER" id="PTHR46797">
    <property type="entry name" value="HTH-TYPE TRANSCRIPTIONAL REGULATOR"/>
    <property type="match status" value="1"/>
</dbReference>
<dbReference type="InterPro" id="IPR050807">
    <property type="entry name" value="TransReg_Diox_bact_type"/>
</dbReference>
<accession>A0ABY7TP40</accession>
<evidence type="ECO:0000259" key="2">
    <source>
        <dbReference type="PROSITE" id="PS50943"/>
    </source>
</evidence>
<dbReference type="CDD" id="cd00093">
    <property type="entry name" value="HTH_XRE"/>
    <property type="match status" value="1"/>
</dbReference>
<dbReference type="Gene3D" id="1.10.260.40">
    <property type="entry name" value="lambda repressor-like DNA-binding domains"/>
    <property type="match status" value="1"/>
</dbReference>
<feature type="domain" description="HTH cro/C1-type" evidence="2">
    <location>
        <begin position="11"/>
        <end position="66"/>
    </location>
</feature>
<keyword evidence="1" id="KW-0238">DNA-binding</keyword>
<protein>
    <submittedName>
        <fullName evidence="3">Helix-turn-helix transcriptional regulator</fullName>
    </submittedName>
</protein>
<dbReference type="Proteomes" id="UP001220395">
    <property type="component" value="Chromosome"/>
</dbReference>
<dbReference type="EMBL" id="CP117411">
    <property type="protein sequence ID" value="WCT73964.1"/>
    <property type="molecule type" value="Genomic_DNA"/>
</dbReference>
<sequence>MPDLSQMQARIAQVRAARKMTLDEVAKASGFTKAHIWELEKGRSRNPTVRAVWGLSRALGVSPAWLLGLDAEASAIDPLAIQIAALIDREIRSRDHILQEERG</sequence>
<proteinExistence type="predicted"/>
<dbReference type="SMART" id="SM00530">
    <property type="entry name" value="HTH_XRE"/>
    <property type="match status" value="1"/>
</dbReference>